<evidence type="ECO:0008006" key="8">
    <source>
        <dbReference type="Google" id="ProtNLM"/>
    </source>
</evidence>
<evidence type="ECO:0000256" key="3">
    <source>
        <dbReference type="ARBA" id="ARBA00022692"/>
    </source>
</evidence>
<feature type="transmembrane region" description="Helical" evidence="6">
    <location>
        <begin position="36"/>
        <end position="55"/>
    </location>
</feature>
<dbReference type="NCBIfam" id="TIGR00728">
    <property type="entry name" value="OPT_sfam"/>
    <property type="match status" value="1"/>
</dbReference>
<proteinExistence type="predicted"/>
<gene>
    <name evidence="7" type="ORF">METZ01_LOCUS418181</name>
</gene>
<dbReference type="Pfam" id="PF03169">
    <property type="entry name" value="OPT"/>
    <property type="match status" value="1"/>
</dbReference>
<keyword evidence="2" id="KW-0813">Transport</keyword>
<dbReference type="PANTHER" id="PTHR31645:SF0">
    <property type="entry name" value="OLIGOPEPTIDE TRANSPORTER YGL114W-RELATED"/>
    <property type="match status" value="1"/>
</dbReference>
<organism evidence="7">
    <name type="scientific">marine metagenome</name>
    <dbReference type="NCBI Taxonomy" id="408172"/>
    <lineage>
        <taxon>unclassified sequences</taxon>
        <taxon>metagenomes</taxon>
        <taxon>ecological metagenomes</taxon>
    </lineage>
</organism>
<dbReference type="EMBL" id="UINC01164465">
    <property type="protein sequence ID" value="SVD65327.1"/>
    <property type="molecule type" value="Genomic_DNA"/>
</dbReference>
<feature type="transmembrane region" description="Helical" evidence="6">
    <location>
        <begin position="224"/>
        <end position="246"/>
    </location>
</feature>
<dbReference type="InterPro" id="IPR045035">
    <property type="entry name" value="YSL-like"/>
</dbReference>
<evidence type="ECO:0000256" key="5">
    <source>
        <dbReference type="ARBA" id="ARBA00023136"/>
    </source>
</evidence>
<dbReference type="GO" id="GO:0016020">
    <property type="term" value="C:membrane"/>
    <property type="evidence" value="ECO:0007669"/>
    <property type="project" value="UniProtKB-SubCell"/>
</dbReference>
<dbReference type="AlphaFoldDB" id="A0A382X275"/>
<reference evidence="7" key="1">
    <citation type="submission" date="2018-05" db="EMBL/GenBank/DDBJ databases">
        <authorList>
            <person name="Lanie J.A."/>
            <person name="Ng W.-L."/>
            <person name="Kazmierczak K.M."/>
            <person name="Andrzejewski T.M."/>
            <person name="Davidsen T.M."/>
            <person name="Wayne K.J."/>
            <person name="Tettelin H."/>
            <person name="Glass J.I."/>
            <person name="Rusch D."/>
            <person name="Podicherti R."/>
            <person name="Tsui H.-C.T."/>
            <person name="Winkler M.E."/>
        </authorList>
    </citation>
    <scope>NUCLEOTIDE SEQUENCE</scope>
</reference>
<accession>A0A382X275</accession>
<comment type="subcellular location">
    <subcellularLocation>
        <location evidence="1">Membrane</location>
        <topology evidence="1">Multi-pass membrane protein</topology>
    </subcellularLocation>
</comment>
<dbReference type="PANTHER" id="PTHR31645">
    <property type="entry name" value="OLIGOPEPTIDE TRANSPORTER YGL114W-RELATED"/>
    <property type="match status" value="1"/>
</dbReference>
<feature type="transmembrane region" description="Helical" evidence="6">
    <location>
        <begin position="76"/>
        <end position="93"/>
    </location>
</feature>
<keyword evidence="3 6" id="KW-0812">Transmembrane</keyword>
<dbReference type="InterPro" id="IPR004814">
    <property type="entry name" value="Oligopep_transpt"/>
</dbReference>
<keyword evidence="4 6" id="KW-1133">Transmembrane helix</keyword>
<dbReference type="NCBIfam" id="TIGR00733">
    <property type="entry name" value="OPT family oligopeptide transporter"/>
    <property type="match status" value="1"/>
</dbReference>
<dbReference type="InterPro" id="IPR004813">
    <property type="entry name" value="OPT"/>
</dbReference>
<feature type="transmembrane region" description="Helical" evidence="6">
    <location>
        <begin position="12"/>
        <end position="30"/>
    </location>
</feature>
<name>A0A382X275_9ZZZZ</name>
<evidence type="ECO:0000313" key="7">
    <source>
        <dbReference type="EMBL" id="SVD65327.1"/>
    </source>
</evidence>
<sequence>MNNPPVEITIKACILGIILSMVLAGANAYLGLFAGMTVSASIPAAVISMGILSVFKKSNILENNIVQTAASAGESLAAGVIFTIPALLLIGYWQDFNYIEIAKIAAIGGVIGVLFTVPLRRALILEAKLLFPEGIATAEVLKTGEAARSAKKEKTSSTDGAADGLKLLSMAGITGAVMKLAQQGFALWGSAIEGIRSFGGSIFGIGCDLSPALLSVGYIVGRNIAILVFSGGALSWLVAIPIYSAINGWEGD</sequence>
<evidence type="ECO:0000256" key="2">
    <source>
        <dbReference type="ARBA" id="ARBA00022448"/>
    </source>
</evidence>
<keyword evidence="5 6" id="KW-0472">Membrane</keyword>
<evidence type="ECO:0000256" key="6">
    <source>
        <dbReference type="SAM" id="Phobius"/>
    </source>
</evidence>
<dbReference type="GO" id="GO:0035673">
    <property type="term" value="F:oligopeptide transmembrane transporter activity"/>
    <property type="evidence" value="ECO:0007669"/>
    <property type="project" value="InterPro"/>
</dbReference>
<protein>
    <recommendedName>
        <fullName evidence="8">Oligopeptide transporter, OPT family</fullName>
    </recommendedName>
</protein>
<feature type="non-terminal residue" evidence="7">
    <location>
        <position position="252"/>
    </location>
</feature>
<evidence type="ECO:0000256" key="1">
    <source>
        <dbReference type="ARBA" id="ARBA00004141"/>
    </source>
</evidence>
<evidence type="ECO:0000256" key="4">
    <source>
        <dbReference type="ARBA" id="ARBA00022989"/>
    </source>
</evidence>
<feature type="transmembrane region" description="Helical" evidence="6">
    <location>
        <begin position="99"/>
        <end position="119"/>
    </location>
</feature>